<name>A0A1E7LET2_9ACTN</name>
<evidence type="ECO:0000256" key="1">
    <source>
        <dbReference type="SAM" id="MobiDB-lite"/>
    </source>
</evidence>
<reference evidence="2 3" key="1">
    <citation type="journal article" date="2016" name="Front. Microbiol.">
        <title>Comparative Genomics Analysis of Streptomyces Species Reveals Their Adaptation to the Marine Environment and Their Diversity at the Genomic Level.</title>
        <authorList>
            <person name="Tian X."/>
            <person name="Zhang Z."/>
            <person name="Yang T."/>
            <person name="Chen M."/>
            <person name="Li J."/>
            <person name="Chen F."/>
            <person name="Yang J."/>
            <person name="Li W."/>
            <person name="Zhang B."/>
            <person name="Zhang Z."/>
            <person name="Wu J."/>
            <person name="Zhang C."/>
            <person name="Long L."/>
            <person name="Xiao J."/>
        </authorList>
    </citation>
    <scope>NUCLEOTIDE SEQUENCE [LARGE SCALE GENOMIC DNA]</scope>
    <source>
        <strain evidence="2 3">SCSIO M10372</strain>
    </source>
</reference>
<dbReference type="Proteomes" id="UP000175971">
    <property type="component" value="Unassembled WGS sequence"/>
</dbReference>
<feature type="region of interest" description="Disordered" evidence="1">
    <location>
        <begin position="1"/>
        <end position="101"/>
    </location>
</feature>
<organism evidence="2 3">
    <name type="scientific">Streptomyces nanshensis</name>
    <dbReference type="NCBI Taxonomy" id="518642"/>
    <lineage>
        <taxon>Bacteria</taxon>
        <taxon>Bacillati</taxon>
        <taxon>Actinomycetota</taxon>
        <taxon>Actinomycetes</taxon>
        <taxon>Kitasatosporales</taxon>
        <taxon>Streptomycetaceae</taxon>
        <taxon>Streptomyces</taxon>
    </lineage>
</organism>
<feature type="compositionally biased region" description="Low complexity" evidence="1">
    <location>
        <begin position="67"/>
        <end position="83"/>
    </location>
</feature>
<evidence type="ECO:0000313" key="2">
    <source>
        <dbReference type="EMBL" id="OEV14621.1"/>
    </source>
</evidence>
<feature type="compositionally biased region" description="Low complexity" evidence="1">
    <location>
        <begin position="91"/>
        <end position="101"/>
    </location>
</feature>
<dbReference type="AlphaFoldDB" id="A0A1E7LET2"/>
<evidence type="ECO:0000313" key="3">
    <source>
        <dbReference type="Proteomes" id="UP000175971"/>
    </source>
</evidence>
<feature type="compositionally biased region" description="Low complexity" evidence="1">
    <location>
        <begin position="48"/>
        <end position="59"/>
    </location>
</feature>
<dbReference type="EMBL" id="LJGZ01000114">
    <property type="protein sequence ID" value="OEV14621.1"/>
    <property type="molecule type" value="Genomic_DNA"/>
</dbReference>
<gene>
    <name evidence="2" type="ORF">AN221_42970</name>
</gene>
<accession>A0A1E7LET2</accession>
<comment type="caution">
    <text evidence="2">The sequence shown here is derived from an EMBL/GenBank/DDBJ whole genome shotgun (WGS) entry which is preliminary data.</text>
</comment>
<proteinExistence type="predicted"/>
<sequence>MRWPPPRAPVRRAGPPGPGGSPFPYACPSRPLPRPSHPYRPARPSRPFPRLFPRSSRCPCPRPSPRPVSRACCGRGGAAVPRPASRRRPAGRSCGPWRCAG</sequence>
<keyword evidence="3" id="KW-1185">Reference proteome</keyword>
<protein>
    <submittedName>
        <fullName evidence="2">Uncharacterized protein</fullName>
    </submittedName>
</protein>